<evidence type="ECO:0000256" key="1">
    <source>
        <dbReference type="ARBA" id="ARBA00023015"/>
    </source>
</evidence>
<sequence length="168" mass="18497">MDSVETRLRYSADNCSIKGTLEIVGERWSLLVLREAFFGLRRFGDFHQALGCARNLLSERLAKLVDHGVLERVAYQEPGQRGRYEYQLTEKGLELLPALIALMQWGDRWTTGPDGPPVQVRHRDCGGAVSAILACEHDHHALTPHATRATPGPGAQTVAPTPASVCDL</sequence>
<evidence type="ECO:0000256" key="4">
    <source>
        <dbReference type="SAM" id="MobiDB-lite"/>
    </source>
</evidence>
<dbReference type="InterPro" id="IPR036390">
    <property type="entry name" value="WH_DNA-bd_sf"/>
</dbReference>
<dbReference type="RefSeq" id="WP_393177181.1">
    <property type="nucleotide sequence ID" value="NZ_JBICRM010000060.1"/>
</dbReference>
<dbReference type="InterPro" id="IPR036388">
    <property type="entry name" value="WH-like_DNA-bd_sf"/>
</dbReference>
<evidence type="ECO:0000256" key="3">
    <source>
        <dbReference type="ARBA" id="ARBA00023163"/>
    </source>
</evidence>
<name>A0ABW7AU11_9ACTN</name>
<evidence type="ECO:0000259" key="5">
    <source>
        <dbReference type="PROSITE" id="PS51118"/>
    </source>
</evidence>
<keyword evidence="3" id="KW-0804">Transcription</keyword>
<proteinExistence type="predicted"/>
<organism evidence="6 7">
    <name type="scientific">Nonomuraea marmarensis</name>
    <dbReference type="NCBI Taxonomy" id="3351344"/>
    <lineage>
        <taxon>Bacteria</taxon>
        <taxon>Bacillati</taxon>
        <taxon>Actinomycetota</taxon>
        <taxon>Actinomycetes</taxon>
        <taxon>Streptosporangiales</taxon>
        <taxon>Streptosporangiaceae</taxon>
        <taxon>Nonomuraea</taxon>
    </lineage>
</organism>
<dbReference type="EMBL" id="JBICRM010000060">
    <property type="protein sequence ID" value="MFG1710915.1"/>
    <property type="molecule type" value="Genomic_DNA"/>
</dbReference>
<accession>A0ABW7AU11</accession>
<feature type="region of interest" description="Disordered" evidence="4">
    <location>
        <begin position="144"/>
        <end position="163"/>
    </location>
</feature>
<keyword evidence="2" id="KW-0238">DNA-binding</keyword>
<dbReference type="InterPro" id="IPR002577">
    <property type="entry name" value="HTH_HxlR"/>
</dbReference>
<evidence type="ECO:0000313" key="6">
    <source>
        <dbReference type="EMBL" id="MFG1710915.1"/>
    </source>
</evidence>
<reference evidence="6 7" key="1">
    <citation type="submission" date="2024-10" db="EMBL/GenBank/DDBJ databases">
        <authorList>
            <person name="Topkara A.R."/>
            <person name="Saygin H."/>
        </authorList>
    </citation>
    <scope>NUCLEOTIDE SEQUENCE [LARGE SCALE GENOMIC DNA]</scope>
    <source>
        <strain evidence="6 7">M3C6</strain>
    </source>
</reference>
<evidence type="ECO:0000256" key="2">
    <source>
        <dbReference type="ARBA" id="ARBA00023125"/>
    </source>
</evidence>
<feature type="domain" description="HTH hxlR-type" evidence="5">
    <location>
        <begin position="15"/>
        <end position="114"/>
    </location>
</feature>
<gene>
    <name evidence="6" type="ORF">ACFLIM_47920</name>
</gene>
<protein>
    <submittedName>
        <fullName evidence="6">Winged helix-turn-helix transcriptional regulator</fullName>
    </submittedName>
</protein>
<evidence type="ECO:0000313" key="7">
    <source>
        <dbReference type="Proteomes" id="UP001603978"/>
    </source>
</evidence>
<dbReference type="Pfam" id="PF01638">
    <property type="entry name" value="HxlR"/>
    <property type="match status" value="1"/>
</dbReference>
<dbReference type="PANTHER" id="PTHR33204">
    <property type="entry name" value="TRANSCRIPTIONAL REGULATOR, MARR FAMILY"/>
    <property type="match status" value="1"/>
</dbReference>
<dbReference type="Proteomes" id="UP001603978">
    <property type="component" value="Unassembled WGS sequence"/>
</dbReference>
<dbReference type="PANTHER" id="PTHR33204:SF18">
    <property type="entry name" value="TRANSCRIPTIONAL REGULATORY PROTEIN"/>
    <property type="match status" value="1"/>
</dbReference>
<dbReference type="PROSITE" id="PS51118">
    <property type="entry name" value="HTH_HXLR"/>
    <property type="match status" value="1"/>
</dbReference>
<keyword evidence="1" id="KW-0805">Transcription regulation</keyword>
<dbReference type="Gene3D" id="1.10.10.10">
    <property type="entry name" value="Winged helix-like DNA-binding domain superfamily/Winged helix DNA-binding domain"/>
    <property type="match status" value="1"/>
</dbReference>
<keyword evidence="7" id="KW-1185">Reference proteome</keyword>
<dbReference type="SUPFAM" id="SSF46785">
    <property type="entry name" value="Winged helix' DNA-binding domain"/>
    <property type="match status" value="1"/>
</dbReference>
<comment type="caution">
    <text evidence="6">The sequence shown here is derived from an EMBL/GenBank/DDBJ whole genome shotgun (WGS) entry which is preliminary data.</text>
</comment>